<evidence type="ECO:0000259" key="8">
    <source>
        <dbReference type="Pfam" id="PF07732"/>
    </source>
</evidence>
<dbReference type="GeneID" id="108558328"/>
<evidence type="ECO:0000256" key="2">
    <source>
        <dbReference type="ARBA" id="ARBA00022723"/>
    </source>
</evidence>
<keyword evidence="4" id="KW-0186">Copper</keyword>
<dbReference type="CDD" id="cd13858">
    <property type="entry name" value="CuRO_1_tcLCC2_insect_like"/>
    <property type="match status" value="1"/>
</dbReference>
<dbReference type="PANTHER" id="PTHR11709">
    <property type="entry name" value="MULTI-COPPER OXIDASE"/>
    <property type="match status" value="1"/>
</dbReference>
<dbReference type="InterPro" id="IPR011707">
    <property type="entry name" value="Cu-oxidase-like_N"/>
</dbReference>
<feature type="domain" description="Plastocyanin-like" evidence="6">
    <location>
        <begin position="201"/>
        <end position="349"/>
    </location>
</feature>
<dbReference type="PANTHER" id="PTHR11709:SF394">
    <property type="entry name" value="FI03373P-RELATED"/>
    <property type="match status" value="1"/>
</dbReference>
<dbReference type="InterPro" id="IPR002355">
    <property type="entry name" value="Cu_oxidase_Cu_BS"/>
</dbReference>
<dbReference type="InterPro" id="IPR001117">
    <property type="entry name" value="Cu-oxidase_2nd"/>
</dbReference>
<dbReference type="Pfam" id="PF00394">
    <property type="entry name" value="Cu-oxidase"/>
    <property type="match status" value="1"/>
</dbReference>
<keyword evidence="2" id="KW-0479">Metal-binding</keyword>
<dbReference type="PROSITE" id="PS00080">
    <property type="entry name" value="MULTICOPPER_OXIDASE2"/>
    <property type="match status" value="1"/>
</dbReference>
<feature type="domain" description="Plastocyanin-like" evidence="8">
    <location>
        <begin position="73"/>
        <end position="185"/>
    </location>
</feature>
<evidence type="ECO:0000313" key="10">
    <source>
        <dbReference type="RefSeq" id="XP_017770699.1"/>
    </source>
</evidence>
<dbReference type="PROSITE" id="PS00079">
    <property type="entry name" value="MULTICOPPER_OXIDASE1"/>
    <property type="match status" value="1"/>
</dbReference>
<evidence type="ECO:0000256" key="5">
    <source>
        <dbReference type="SAM" id="SignalP"/>
    </source>
</evidence>
<feature type="domain" description="Plastocyanin-like" evidence="7">
    <location>
        <begin position="456"/>
        <end position="590"/>
    </location>
</feature>
<gene>
    <name evidence="10" type="primary">LOC108558328</name>
</gene>
<proteinExistence type="inferred from homology"/>
<dbReference type="InterPro" id="IPR008972">
    <property type="entry name" value="Cupredoxin"/>
</dbReference>
<keyword evidence="9" id="KW-1185">Reference proteome</keyword>
<evidence type="ECO:0000313" key="9">
    <source>
        <dbReference type="Proteomes" id="UP000695000"/>
    </source>
</evidence>
<feature type="signal peptide" evidence="5">
    <location>
        <begin position="1"/>
        <end position="20"/>
    </location>
</feature>
<dbReference type="Pfam" id="PF07731">
    <property type="entry name" value="Cu-oxidase_2"/>
    <property type="match status" value="1"/>
</dbReference>
<evidence type="ECO:0000256" key="4">
    <source>
        <dbReference type="ARBA" id="ARBA00023008"/>
    </source>
</evidence>
<keyword evidence="5" id="KW-0732">Signal</keyword>
<accession>A0ABM1M7Z9</accession>
<comment type="similarity">
    <text evidence="1">Belongs to the multicopper oxidase family.</text>
</comment>
<feature type="chain" id="PRO_5045429483" evidence="5">
    <location>
        <begin position="21"/>
        <end position="606"/>
    </location>
</feature>
<dbReference type="Proteomes" id="UP000695000">
    <property type="component" value="Unplaced"/>
</dbReference>
<evidence type="ECO:0000256" key="1">
    <source>
        <dbReference type="ARBA" id="ARBA00010609"/>
    </source>
</evidence>
<evidence type="ECO:0000259" key="6">
    <source>
        <dbReference type="Pfam" id="PF00394"/>
    </source>
</evidence>
<sequence length="606" mass="68204">MKSFVCRLIIVFAFFGSLECLYRPDYKTHPCIRECNGTSMTCEYEFYFEWIFTNGVECGNCSTQQNMTDCQNPDCVVADGVQNLINVYNRMMPGPMIEVCHGDSIVVDFYNEINDDATSVHWHGMHQRNTNWMDGVGGVTQCPVTPNALFRYDFVADPAGTHFYHSHMGSQRVNGAIGPLIVKLPESDNPHADLYDFDLSEHVISVQDWYVYDANRIFYMEYRLGEIIDPSKVSAILVNKFGYNQANNNIPAARFNVVKGNRYRFRIINVGYRVCPIQVQIDKHNLTIISSDGFDLKPITVGSFVINVAERYDFVLNADQDEGGLYWMRFNGSIDCGGTEGAAVLSYAENPNIGDVTLPPITEQTDQIPILNCINDFPASPDCIEIPQTRSVDPPPERLTATAPFRYYLTFDVFNYALAEYGGPGFDPNKTTPTINNISLKLPSKALIETPNNFAFCNNENKTICPKNETICECVHVVKIPFNNTVEIILIDSDSSNYNLSHPIHLHGYGFRVLGQDSFDSISVESVKEMDSEGLLNRNFDNPPLKDVITIPAKGYIILRFISDNPGFWFVHCHVEHHLEAGMGLLLKVGDNFQALPENFPTCGDF</sequence>
<dbReference type="InterPro" id="IPR011706">
    <property type="entry name" value="Cu-oxidase_C"/>
</dbReference>
<dbReference type="SUPFAM" id="SSF49503">
    <property type="entry name" value="Cupredoxins"/>
    <property type="match status" value="3"/>
</dbReference>
<dbReference type="Gene3D" id="2.60.40.420">
    <property type="entry name" value="Cupredoxins - blue copper proteins"/>
    <property type="match status" value="3"/>
</dbReference>
<keyword evidence="3" id="KW-0560">Oxidoreductase</keyword>
<evidence type="ECO:0000259" key="7">
    <source>
        <dbReference type="Pfam" id="PF07731"/>
    </source>
</evidence>
<name>A0ABM1M7Z9_NICVS</name>
<dbReference type="InterPro" id="IPR045087">
    <property type="entry name" value="Cu-oxidase_fam"/>
</dbReference>
<evidence type="ECO:0000256" key="3">
    <source>
        <dbReference type="ARBA" id="ARBA00023002"/>
    </source>
</evidence>
<dbReference type="Pfam" id="PF07732">
    <property type="entry name" value="Cu-oxidase_3"/>
    <property type="match status" value="1"/>
</dbReference>
<dbReference type="RefSeq" id="XP_017770699.1">
    <property type="nucleotide sequence ID" value="XM_017915210.1"/>
</dbReference>
<dbReference type="CDD" id="cd13905">
    <property type="entry name" value="CuRO_3_tcLLC2_insect_like"/>
    <property type="match status" value="1"/>
</dbReference>
<reference evidence="10" key="1">
    <citation type="submission" date="2025-08" db="UniProtKB">
        <authorList>
            <consortium name="RefSeq"/>
        </authorList>
    </citation>
    <scope>IDENTIFICATION</scope>
    <source>
        <tissue evidence="10">Whole Larva</tissue>
    </source>
</reference>
<organism evidence="9 10">
    <name type="scientific">Nicrophorus vespilloides</name>
    <name type="common">Boreal carrion beetle</name>
    <dbReference type="NCBI Taxonomy" id="110193"/>
    <lineage>
        <taxon>Eukaryota</taxon>
        <taxon>Metazoa</taxon>
        <taxon>Ecdysozoa</taxon>
        <taxon>Arthropoda</taxon>
        <taxon>Hexapoda</taxon>
        <taxon>Insecta</taxon>
        <taxon>Pterygota</taxon>
        <taxon>Neoptera</taxon>
        <taxon>Endopterygota</taxon>
        <taxon>Coleoptera</taxon>
        <taxon>Polyphaga</taxon>
        <taxon>Staphyliniformia</taxon>
        <taxon>Silphidae</taxon>
        <taxon>Nicrophorinae</taxon>
        <taxon>Nicrophorus</taxon>
    </lineage>
</organism>
<dbReference type="InterPro" id="IPR033138">
    <property type="entry name" value="Cu_oxidase_CS"/>
</dbReference>
<dbReference type="CDD" id="cd13884">
    <property type="entry name" value="CuRO_2_tcLCC_insect_like"/>
    <property type="match status" value="1"/>
</dbReference>
<protein>
    <submittedName>
        <fullName evidence="10">Laccase-like</fullName>
    </submittedName>
</protein>